<accession>A0A9P6ZFU0</accession>
<keyword evidence="4" id="KW-0812">Transmembrane</keyword>
<feature type="transmembrane region" description="Helical" evidence="4">
    <location>
        <begin position="80"/>
        <end position="102"/>
    </location>
</feature>
<evidence type="ECO:0000313" key="6">
    <source>
        <dbReference type="Proteomes" id="UP000714275"/>
    </source>
</evidence>
<feature type="transmembrane region" description="Helical" evidence="4">
    <location>
        <begin position="256"/>
        <end position="280"/>
    </location>
</feature>
<comment type="similarity">
    <text evidence="2">Belongs to the major facilitator superfamily. Monocarboxylate porter (TC 2.A.1.13) family.</text>
</comment>
<keyword evidence="4" id="KW-1133">Transmembrane helix</keyword>
<comment type="caution">
    <text evidence="5">The sequence shown here is derived from an EMBL/GenBank/DDBJ whole genome shotgun (WGS) entry which is preliminary data.</text>
</comment>
<evidence type="ECO:0000256" key="3">
    <source>
        <dbReference type="SAM" id="MobiDB-lite"/>
    </source>
</evidence>
<evidence type="ECO:0000256" key="1">
    <source>
        <dbReference type="ARBA" id="ARBA00004141"/>
    </source>
</evidence>
<keyword evidence="4" id="KW-0472">Membrane</keyword>
<proteinExistence type="inferred from homology"/>
<comment type="subcellular location">
    <subcellularLocation>
        <location evidence="1">Membrane</location>
        <topology evidence="1">Multi-pass membrane protein</topology>
    </subcellularLocation>
</comment>
<gene>
    <name evidence="5" type="ORF">EV702DRAFT_982162</name>
</gene>
<dbReference type="Pfam" id="PF07690">
    <property type="entry name" value="MFS_1"/>
    <property type="match status" value="1"/>
</dbReference>
<feature type="transmembrane region" description="Helical" evidence="4">
    <location>
        <begin position="402"/>
        <end position="424"/>
    </location>
</feature>
<dbReference type="GO" id="GO:0022857">
    <property type="term" value="F:transmembrane transporter activity"/>
    <property type="evidence" value="ECO:0007669"/>
    <property type="project" value="InterPro"/>
</dbReference>
<feature type="transmembrane region" description="Helical" evidence="4">
    <location>
        <begin position="211"/>
        <end position="231"/>
    </location>
</feature>
<sequence>MTLNDSTSNLALTKSDNSSGDAELPAHVEKSPQIPGPPPFPEGGLQAWQTVLGGSMILFCTFGVVQSFGVYQAYYSSHYLSQYVASDISWIGSVQTFLLFFGGLPAGKLFDEGYFHHCIGAGSLIYLFSVFMLSLAKPHQYYQIFLAQGIGMGIGMGLLFLPAISVTSHYFRRRRAAAMGVVLAGKCSSLGAVIYSIMLNNLFNGNAGFGWGVRAAGFIDLGLLGTANLIMKTRLPSRRERPDAKPVDLKAILSDFGYWLCVIGATLTFWGLFVPFFYLQVFSEYHGLSKNIGFYAIPIMNASSIFGRTIPNFLGDVIGPFNVMIPCTVISGGLLFLMFAATNLGGTIAFGILYGFFSGGFISLITPAAASFSRDLNEIGQVLVPPLRDLRPDRFTTCSTRIGITSFVISFALLTGNPIAGALVQVNHSYIWYRPLVFASVVVLAGAACLTASRTILSKRKNTNRL</sequence>
<feature type="transmembrane region" description="Helical" evidence="4">
    <location>
        <begin position="176"/>
        <end position="199"/>
    </location>
</feature>
<feature type="transmembrane region" description="Helical" evidence="4">
    <location>
        <begin position="51"/>
        <end position="74"/>
    </location>
</feature>
<dbReference type="AlphaFoldDB" id="A0A9P6ZFU0"/>
<dbReference type="GO" id="GO:0016020">
    <property type="term" value="C:membrane"/>
    <property type="evidence" value="ECO:0007669"/>
    <property type="project" value="UniProtKB-SubCell"/>
</dbReference>
<feature type="transmembrane region" description="Helical" evidence="4">
    <location>
        <begin position="141"/>
        <end position="164"/>
    </location>
</feature>
<feature type="region of interest" description="Disordered" evidence="3">
    <location>
        <begin position="1"/>
        <end position="36"/>
    </location>
</feature>
<dbReference type="EMBL" id="JABBWD010000129">
    <property type="protein sequence ID" value="KAG1764269.1"/>
    <property type="molecule type" value="Genomic_DNA"/>
</dbReference>
<feature type="compositionally biased region" description="Polar residues" evidence="3">
    <location>
        <begin position="1"/>
        <end position="20"/>
    </location>
</feature>
<evidence type="ECO:0000256" key="4">
    <source>
        <dbReference type="SAM" id="Phobius"/>
    </source>
</evidence>
<dbReference type="PANTHER" id="PTHR11360">
    <property type="entry name" value="MONOCARBOXYLATE TRANSPORTER"/>
    <property type="match status" value="1"/>
</dbReference>
<dbReference type="SUPFAM" id="SSF103473">
    <property type="entry name" value="MFS general substrate transporter"/>
    <property type="match status" value="1"/>
</dbReference>
<dbReference type="Proteomes" id="UP000714275">
    <property type="component" value="Unassembled WGS sequence"/>
</dbReference>
<feature type="transmembrane region" description="Helical" evidence="4">
    <location>
        <begin position="292"/>
        <end position="311"/>
    </location>
</feature>
<evidence type="ECO:0000313" key="5">
    <source>
        <dbReference type="EMBL" id="KAG1764269.1"/>
    </source>
</evidence>
<dbReference type="Gene3D" id="1.20.1250.20">
    <property type="entry name" value="MFS general substrate transporter like domains"/>
    <property type="match status" value="2"/>
</dbReference>
<dbReference type="PANTHER" id="PTHR11360:SF234">
    <property type="entry name" value="MFS-TYPE TRANSPORTER DBAD-RELATED"/>
    <property type="match status" value="1"/>
</dbReference>
<reference evidence="5" key="1">
    <citation type="journal article" date="2020" name="New Phytol.">
        <title>Comparative genomics reveals dynamic genome evolution in host specialist ectomycorrhizal fungi.</title>
        <authorList>
            <person name="Lofgren L.A."/>
            <person name="Nguyen N.H."/>
            <person name="Vilgalys R."/>
            <person name="Ruytinx J."/>
            <person name="Liao H.L."/>
            <person name="Branco S."/>
            <person name="Kuo A."/>
            <person name="LaButti K."/>
            <person name="Lipzen A."/>
            <person name="Andreopoulos W."/>
            <person name="Pangilinan J."/>
            <person name="Riley R."/>
            <person name="Hundley H."/>
            <person name="Na H."/>
            <person name="Barry K."/>
            <person name="Grigoriev I.V."/>
            <person name="Stajich J.E."/>
            <person name="Kennedy P.G."/>
        </authorList>
    </citation>
    <scope>NUCLEOTIDE SEQUENCE</scope>
    <source>
        <strain evidence="5">DOB743</strain>
    </source>
</reference>
<dbReference type="InterPro" id="IPR011701">
    <property type="entry name" value="MFS"/>
</dbReference>
<name>A0A9P6ZFU0_9AGAM</name>
<organism evidence="5 6">
    <name type="scientific">Suillus placidus</name>
    <dbReference type="NCBI Taxonomy" id="48579"/>
    <lineage>
        <taxon>Eukaryota</taxon>
        <taxon>Fungi</taxon>
        <taxon>Dikarya</taxon>
        <taxon>Basidiomycota</taxon>
        <taxon>Agaricomycotina</taxon>
        <taxon>Agaricomycetes</taxon>
        <taxon>Agaricomycetidae</taxon>
        <taxon>Boletales</taxon>
        <taxon>Suillineae</taxon>
        <taxon>Suillaceae</taxon>
        <taxon>Suillus</taxon>
    </lineage>
</organism>
<feature type="transmembrane region" description="Helical" evidence="4">
    <location>
        <begin position="436"/>
        <end position="457"/>
    </location>
</feature>
<keyword evidence="6" id="KW-1185">Reference proteome</keyword>
<dbReference type="InterPro" id="IPR050327">
    <property type="entry name" value="Proton-linked_MCT"/>
</dbReference>
<feature type="transmembrane region" description="Helical" evidence="4">
    <location>
        <begin position="323"/>
        <end position="342"/>
    </location>
</feature>
<feature type="transmembrane region" description="Helical" evidence="4">
    <location>
        <begin position="114"/>
        <end position="135"/>
    </location>
</feature>
<dbReference type="InterPro" id="IPR036259">
    <property type="entry name" value="MFS_trans_sf"/>
</dbReference>
<evidence type="ECO:0000256" key="2">
    <source>
        <dbReference type="ARBA" id="ARBA00006727"/>
    </source>
</evidence>
<protein>
    <submittedName>
        <fullName evidence="5">MFS general substrate transporter</fullName>
    </submittedName>
</protein>
<feature type="transmembrane region" description="Helical" evidence="4">
    <location>
        <begin position="348"/>
        <end position="370"/>
    </location>
</feature>
<dbReference type="OrthoDB" id="6499973at2759"/>